<comment type="subcellular location">
    <subcellularLocation>
        <location evidence="2">Cell membrane</location>
        <topology evidence="2">Single-pass membrane protein</topology>
    </subcellularLocation>
</comment>
<dbReference type="EMBL" id="JAATJS010000002">
    <property type="protein sequence ID" value="NIX76168.1"/>
    <property type="molecule type" value="Genomic_DNA"/>
</dbReference>
<keyword evidence="15" id="KW-0411">Iron-sulfur</keyword>
<evidence type="ECO:0000256" key="18">
    <source>
        <dbReference type="ARBA" id="ARBA00029351"/>
    </source>
</evidence>
<dbReference type="RefSeq" id="WP_167672066.1">
    <property type="nucleotide sequence ID" value="NZ_JAATJS010000002.1"/>
</dbReference>
<evidence type="ECO:0000256" key="12">
    <source>
        <dbReference type="ARBA" id="ARBA00022982"/>
    </source>
</evidence>
<evidence type="ECO:0000256" key="7">
    <source>
        <dbReference type="ARBA" id="ARBA00022475"/>
    </source>
</evidence>
<gene>
    <name evidence="22" type="primary">petA</name>
    <name evidence="22" type="ORF">HB375_06015</name>
</gene>
<keyword evidence="10" id="KW-0479">Metal-binding</keyword>
<evidence type="ECO:0000256" key="5">
    <source>
        <dbReference type="ARBA" id="ARBA00019816"/>
    </source>
</evidence>
<keyword evidence="7" id="KW-1003">Cell membrane</keyword>
<evidence type="ECO:0000259" key="21">
    <source>
        <dbReference type="PROSITE" id="PS51296"/>
    </source>
</evidence>
<accession>A0ABX0V8W9</accession>
<comment type="subunit">
    <text evidence="3 20">The main subunits of complex b-c1 are: cytochrome b, cytochrome c1 and the Rieske protein.</text>
</comment>
<dbReference type="Pfam" id="PF00355">
    <property type="entry name" value="Rieske"/>
    <property type="match status" value="1"/>
</dbReference>
<dbReference type="NCBIfam" id="TIGR01416">
    <property type="entry name" value="Rieske_proteo"/>
    <property type="match status" value="1"/>
</dbReference>
<proteinExistence type="predicted"/>
<dbReference type="InterPro" id="IPR014349">
    <property type="entry name" value="Rieske_Fe-S_prot"/>
</dbReference>
<dbReference type="CDD" id="cd03470">
    <property type="entry name" value="Rieske_cytochrome_bc1"/>
    <property type="match status" value="1"/>
</dbReference>
<keyword evidence="23" id="KW-1185">Reference proteome</keyword>
<dbReference type="Gene3D" id="2.102.10.10">
    <property type="entry name" value="Rieske [2Fe-2S] iron-sulphur domain"/>
    <property type="match status" value="1"/>
</dbReference>
<evidence type="ECO:0000256" key="13">
    <source>
        <dbReference type="ARBA" id="ARBA00022989"/>
    </source>
</evidence>
<feature type="transmembrane region" description="Helical" evidence="19">
    <location>
        <begin position="20"/>
        <end position="41"/>
    </location>
</feature>
<dbReference type="Pfam" id="PF10399">
    <property type="entry name" value="UCR_Fe-S_N"/>
    <property type="match status" value="1"/>
</dbReference>
<keyword evidence="14" id="KW-0408">Iron</keyword>
<keyword evidence="16 19" id="KW-0472">Membrane</keyword>
<reference evidence="22 23" key="1">
    <citation type="submission" date="2020-03" db="EMBL/GenBank/DDBJ databases">
        <title>The genome sequence of Microvirga sp. c23x22.</title>
        <authorList>
            <person name="Zhang X."/>
        </authorList>
    </citation>
    <scope>NUCLEOTIDE SEQUENCE [LARGE SCALE GENOMIC DNA]</scope>
    <source>
        <strain evidence="23">c23x22</strain>
    </source>
</reference>
<organism evidence="22 23">
    <name type="scientific">Microvirga terricola</name>
    <dbReference type="NCBI Taxonomy" id="2719797"/>
    <lineage>
        <taxon>Bacteria</taxon>
        <taxon>Pseudomonadati</taxon>
        <taxon>Pseudomonadota</taxon>
        <taxon>Alphaproteobacteria</taxon>
        <taxon>Hyphomicrobiales</taxon>
        <taxon>Methylobacteriaceae</taxon>
        <taxon>Microvirga</taxon>
    </lineage>
</organism>
<evidence type="ECO:0000256" key="9">
    <source>
        <dbReference type="ARBA" id="ARBA00022714"/>
    </source>
</evidence>
<dbReference type="PROSITE" id="PS51296">
    <property type="entry name" value="RIESKE"/>
    <property type="match status" value="1"/>
</dbReference>
<keyword evidence="13 19" id="KW-1133">Transmembrane helix</keyword>
<evidence type="ECO:0000256" key="3">
    <source>
        <dbReference type="ARBA" id="ARBA00011649"/>
    </source>
</evidence>
<keyword evidence="9" id="KW-0001">2Fe-2S</keyword>
<evidence type="ECO:0000256" key="10">
    <source>
        <dbReference type="ARBA" id="ARBA00022723"/>
    </source>
</evidence>
<evidence type="ECO:0000256" key="16">
    <source>
        <dbReference type="ARBA" id="ARBA00023136"/>
    </source>
</evidence>
<dbReference type="PANTHER" id="PTHR10134">
    <property type="entry name" value="CYTOCHROME B-C1 COMPLEX SUBUNIT RIESKE, MITOCHONDRIAL"/>
    <property type="match status" value="1"/>
</dbReference>
<keyword evidence="6 19" id="KW-0813">Transport</keyword>
<keyword evidence="17" id="KW-1015">Disulfide bond</keyword>
<comment type="catalytic activity">
    <reaction evidence="18 19">
        <text>a quinol + 2 Fe(III)-[cytochrome c](out) = a quinone + 2 Fe(II)-[cytochrome c](out) + 2 H(+)(out)</text>
        <dbReference type="Rhea" id="RHEA:11484"/>
        <dbReference type="Rhea" id="RHEA-COMP:10350"/>
        <dbReference type="Rhea" id="RHEA-COMP:14399"/>
        <dbReference type="ChEBI" id="CHEBI:15378"/>
        <dbReference type="ChEBI" id="CHEBI:24646"/>
        <dbReference type="ChEBI" id="CHEBI:29033"/>
        <dbReference type="ChEBI" id="CHEBI:29034"/>
        <dbReference type="ChEBI" id="CHEBI:132124"/>
        <dbReference type="EC" id="7.1.1.8"/>
    </reaction>
</comment>
<dbReference type="InterPro" id="IPR005805">
    <property type="entry name" value="Rieske_Fe-S_prot_C"/>
</dbReference>
<evidence type="ECO:0000256" key="20">
    <source>
        <dbReference type="RuleBase" id="RU004497"/>
    </source>
</evidence>
<comment type="miscellaneous">
    <text evidence="19">The Rieske protein is a high potential 2Fe-2S protein.</text>
</comment>
<evidence type="ECO:0000256" key="2">
    <source>
        <dbReference type="ARBA" id="ARBA00004162"/>
    </source>
</evidence>
<dbReference type="InterPro" id="IPR006317">
    <property type="entry name" value="Ubiquinol_cyt_c_Rdtase_Fe-S-su"/>
</dbReference>
<evidence type="ECO:0000256" key="4">
    <source>
        <dbReference type="ARBA" id="ARBA00012951"/>
    </source>
</evidence>
<keyword evidence="12 19" id="KW-0249">Electron transport</keyword>
<evidence type="ECO:0000313" key="22">
    <source>
        <dbReference type="EMBL" id="NIX76168.1"/>
    </source>
</evidence>
<sequence length="216" mass="23469">MSEASDVGEATESSATRRDVLFIATGAFVTIGTGAFIWPFVSSMLPSADVLAAGEPVTIDVSQLQPGQQISVTWQGKPIFILHRTEQALTELKNKDLLARLSDPDSQVLQQPGYARNWSRSSRPEFLVIVAICTHLGCIPYVKEQPGDTTIDASWPGGYFCPCHGSKYDLAGRVFRGVPAPYNLPVPPYRFVDDKTLVVGENPPGENFSLSSVVQL</sequence>
<comment type="cofactor">
    <cofactor evidence="19">
        <name>[2Fe-2S] cluster</name>
        <dbReference type="ChEBI" id="CHEBI:190135"/>
    </cofactor>
    <text evidence="19">Binds 1 [2Fe-2S] cluster per subunit.</text>
</comment>
<evidence type="ECO:0000256" key="19">
    <source>
        <dbReference type="RuleBase" id="RU004494"/>
    </source>
</evidence>
<evidence type="ECO:0000256" key="15">
    <source>
        <dbReference type="ARBA" id="ARBA00023014"/>
    </source>
</evidence>
<dbReference type="InterPro" id="IPR036922">
    <property type="entry name" value="Rieske_2Fe-2S_sf"/>
</dbReference>
<keyword evidence="11" id="KW-1278">Translocase</keyword>
<keyword evidence="8 19" id="KW-0812">Transmembrane</keyword>
<dbReference type="InterPro" id="IPR017941">
    <property type="entry name" value="Rieske_2Fe-2S"/>
</dbReference>
<dbReference type="InterPro" id="IPR019470">
    <property type="entry name" value="Ubiq_cytC_Rdtase_Fe-S_su_TAT"/>
</dbReference>
<dbReference type="Gene3D" id="1.20.5.510">
    <property type="entry name" value="Single helix bin"/>
    <property type="match status" value="1"/>
</dbReference>
<comment type="function">
    <text evidence="1">Component of the ubiquinol-cytochrome c reductase complex (complex III or cytochrome b-c1 complex), which is a respiratory chain that generates an electrochemical potential coupled to ATP synthesis.</text>
</comment>
<dbReference type="SUPFAM" id="SSF50022">
    <property type="entry name" value="ISP domain"/>
    <property type="match status" value="1"/>
</dbReference>
<evidence type="ECO:0000256" key="17">
    <source>
        <dbReference type="ARBA" id="ARBA00023157"/>
    </source>
</evidence>
<dbReference type="PRINTS" id="PR00162">
    <property type="entry name" value="RIESKE"/>
</dbReference>
<evidence type="ECO:0000256" key="1">
    <source>
        <dbReference type="ARBA" id="ARBA00002444"/>
    </source>
</evidence>
<feature type="domain" description="Rieske" evidence="21">
    <location>
        <begin position="93"/>
        <end position="198"/>
    </location>
</feature>
<dbReference type="EC" id="7.1.1.8" evidence="4 19"/>
<evidence type="ECO:0000256" key="8">
    <source>
        <dbReference type="ARBA" id="ARBA00022692"/>
    </source>
</evidence>
<dbReference type="Proteomes" id="UP000707352">
    <property type="component" value="Unassembled WGS sequence"/>
</dbReference>
<evidence type="ECO:0000256" key="14">
    <source>
        <dbReference type="ARBA" id="ARBA00023004"/>
    </source>
</evidence>
<protein>
    <recommendedName>
        <fullName evidence="5 19">Ubiquinol-cytochrome c reductase iron-sulfur subunit</fullName>
        <ecNumber evidence="4 19">7.1.1.8</ecNumber>
    </recommendedName>
</protein>
<comment type="caution">
    <text evidence="22">The sequence shown here is derived from an EMBL/GenBank/DDBJ whole genome shotgun (WGS) entry which is preliminary data.</text>
</comment>
<name>A0ABX0V8W9_9HYPH</name>
<evidence type="ECO:0000313" key="23">
    <source>
        <dbReference type="Proteomes" id="UP000707352"/>
    </source>
</evidence>
<evidence type="ECO:0000256" key="6">
    <source>
        <dbReference type="ARBA" id="ARBA00022448"/>
    </source>
</evidence>
<evidence type="ECO:0000256" key="11">
    <source>
        <dbReference type="ARBA" id="ARBA00022967"/>
    </source>
</evidence>